<evidence type="ECO:0000256" key="4">
    <source>
        <dbReference type="ARBA" id="ARBA00023157"/>
    </source>
</evidence>
<accession>A0AAV2ICG1</accession>
<keyword evidence="4" id="KW-1015">Disulfide bond</keyword>
<dbReference type="Pfam" id="PF03298">
    <property type="entry name" value="Stanniocalcin"/>
    <property type="match status" value="1"/>
</dbReference>
<organism evidence="6 7">
    <name type="scientific">Lymnaea stagnalis</name>
    <name type="common">Great pond snail</name>
    <name type="synonym">Helix stagnalis</name>
    <dbReference type="NCBI Taxonomy" id="6523"/>
    <lineage>
        <taxon>Eukaryota</taxon>
        <taxon>Metazoa</taxon>
        <taxon>Spiralia</taxon>
        <taxon>Lophotrochozoa</taxon>
        <taxon>Mollusca</taxon>
        <taxon>Gastropoda</taxon>
        <taxon>Heterobranchia</taxon>
        <taxon>Euthyneura</taxon>
        <taxon>Panpulmonata</taxon>
        <taxon>Hygrophila</taxon>
        <taxon>Lymnaeoidea</taxon>
        <taxon>Lymnaeidae</taxon>
        <taxon>Lymnaea</taxon>
    </lineage>
</organism>
<evidence type="ECO:0008006" key="8">
    <source>
        <dbReference type="Google" id="ProtNLM"/>
    </source>
</evidence>
<dbReference type="PANTHER" id="PTHR11245">
    <property type="entry name" value="STANNIOCALCIN"/>
    <property type="match status" value="1"/>
</dbReference>
<protein>
    <recommendedName>
        <fullName evidence="8">Stanniocalcin</fullName>
    </recommendedName>
</protein>
<evidence type="ECO:0000256" key="2">
    <source>
        <dbReference type="ARBA" id="ARBA00011748"/>
    </source>
</evidence>
<comment type="subunit">
    <text evidence="2">Homodimer; disulfide-linked.</text>
</comment>
<sequence>MTLTPVIVFLMMVSVSWALLFERSSPIASADDRAIAESCLALADQGSCEFYSCFESRLPCGREWYMLRTGHYYCNKMQRQKPNFSLAGQRFIEDAQRCLTQSLKDEYRLDDIDCHTLEHQAVDSITPCFINNDFCNAFRTDAAQFFRVYEFSDLFTRGAGKIWRQIVNMAAQCGGAAAREITSDTSETVINTVNTFFDSLSRGVGK</sequence>
<proteinExistence type="inferred from homology"/>
<reference evidence="6 7" key="1">
    <citation type="submission" date="2024-04" db="EMBL/GenBank/DDBJ databases">
        <authorList>
            <consortium name="Genoscope - CEA"/>
            <person name="William W."/>
        </authorList>
    </citation>
    <scope>NUCLEOTIDE SEQUENCE [LARGE SCALE GENOMIC DNA]</scope>
</reference>
<feature type="chain" id="PRO_5043752109" description="Stanniocalcin" evidence="5">
    <location>
        <begin position="19"/>
        <end position="206"/>
    </location>
</feature>
<keyword evidence="7" id="KW-1185">Reference proteome</keyword>
<dbReference type="EMBL" id="CAXITT010000610">
    <property type="protein sequence ID" value="CAL1544247.1"/>
    <property type="molecule type" value="Genomic_DNA"/>
</dbReference>
<evidence type="ECO:0000256" key="1">
    <source>
        <dbReference type="ARBA" id="ARBA00008693"/>
    </source>
</evidence>
<feature type="signal peptide" evidence="5">
    <location>
        <begin position="1"/>
        <end position="18"/>
    </location>
</feature>
<gene>
    <name evidence="6" type="ORF">GSLYS_00017760001</name>
</gene>
<keyword evidence="3" id="KW-0372">Hormone</keyword>
<comment type="caution">
    <text evidence="6">The sequence shown here is derived from an EMBL/GenBank/DDBJ whole genome shotgun (WGS) entry which is preliminary data.</text>
</comment>
<dbReference type="InterPro" id="IPR004978">
    <property type="entry name" value="Stanniocalcin"/>
</dbReference>
<evidence type="ECO:0000256" key="5">
    <source>
        <dbReference type="SAM" id="SignalP"/>
    </source>
</evidence>
<dbReference type="GO" id="GO:0005615">
    <property type="term" value="C:extracellular space"/>
    <property type="evidence" value="ECO:0007669"/>
    <property type="project" value="TreeGrafter"/>
</dbReference>
<evidence type="ECO:0000313" key="6">
    <source>
        <dbReference type="EMBL" id="CAL1544247.1"/>
    </source>
</evidence>
<dbReference type="GO" id="GO:0005179">
    <property type="term" value="F:hormone activity"/>
    <property type="evidence" value="ECO:0007669"/>
    <property type="project" value="UniProtKB-KW"/>
</dbReference>
<evidence type="ECO:0000313" key="7">
    <source>
        <dbReference type="Proteomes" id="UP001497497"/>
    </source>
</evidence>
<dbReference type="Proteomes" id="UP001497497">
    <property type="component" value="Unassembled WGS sequence"/>
</dbReference>
<evidence type="ECO:0000256" key="3">
    <source>
        <dbReference type="ARBA" id="ARBA00022702"/>
    </source>
</evidence>
<name>A0AAV2ICG1_LYMST</name>
<dbReference type="GO" id="GO:0006874">
    <property type="term" value="P:intracellular calcium ion homeostasis"/>
    <property type="evidence" value="ECO:0007669"/>
    <property type="project" value="TreeGrafter"/>
</dbReference>
<comment type="similarity">
    <text evidence="1">Belongs to the stanniocalcin family.</text>
</comment>
<dbReference type="PANTHER" id="PTHR11245:SF6">
    <property type="entry name" value="DUF19 DOMAIN-CONTAINING PROTEIN"/>
    <property type="match status" value="1"/>
</dbReference>
<keyword evidence="5" id="KW-0732">Signal</keyword>
<dbReference type="AlphaFoldDB" id="A0AAV2ICG1"/>